<dbReference type="EMBL" id="CP075150">
    <property type="protein sequence ID" value="UTX43052.1"/>
    <property type="molecule type" value="Genomic_DNA"/>
</dbReference>
<proteinExistence type="inferred from homology"/>
<evidence type="ECO:0000256" key="5">
    <source>
        <dbReference type="ARBA" id="ARBA00023242"/>
    </source>
</evidence>
<evidence type="ECO:0000256" key="1">
    <source>
        <dbReference type="ARBA" id="ARBA00004123"/>
    </source>
</evidence>
<comment type="similarity">
    <text evidence="2">Belongs to the WD repeat SWD2 family.</text>
</comment>
<evidence type="ECO:0000313" key="7">
    <source>
        <dbReference type="Proteomes" id="UP001059546"/>
    </source>
</evidence>
<gene>
    <name evidence="6" type="ORF">GPU96_04g07870</name>
</gene>
<dbReference type="AlphaFoldDB" id="A0A9Q9C9P8"/>
<dbReference type="GO" id="GO:0003682">
    <property type="term" value="F:chromatin binding"/>
    <property type="evidence" value="ECO:0007669"/>
    <property type="project" value="TreeGrafter"/>
</dbReference>
<protein>
    <submittedName>
        <fullName evidence="6">WD40 domain-containing protein</fullName>
    </submittedName>
</protein>
<dbReference type="Pfam" id="PF00400">
    <property type="entry name" value="WD40"/>
    <property type="match status" value="1"/>
</dbReference>
<keyword evidence="3" id="KW-0853">WD repeat</keyword>
<evidence type="ECO:0000313" key="6">
    <source>
        <dbReference type="EMBL" id="UTX43052.1"/>
    </source>
</evidence>
<dbReference type="InterPro" id="IPR036322">
    <property type="entry name" value="WD40_repeat_dom_sf"/>
</dbReference>
<dbReference type="Gene3D" id="2.130.10.10">
    <property type="entry name" value="YVTN repeat-like/Quinoprotein amine dehydrogenase"/>
    <property type="match status" value="1"/>
</dbReference>
<evidence type="ECO:0000256" key="2">
    <source>
        <dbReference type="ARBA" id="ARBA00005616"/>
    </source>
</evidence>
<dbReference type="InterPro" id="IPR001680">
    <property type="entry name" value="WD40_rpt"/>
</dbReference>
<dbReference type="SUPFAM" id="SSF50978">
    <property type="entry name" value="WD40 repeat-like"/>
    <property type="match status" value="1"/>
</dbReference>
<accession>A0A9Q9C9P8</accession>
<dbReference type="GO" id="GO:0016070">
    <property type="term" value="P:RNA metabolic process"/>
    <property type="evidence" value="ECO:0007669"/>
    <property type="project" value="UniProtKB-ARBA"/>
</dbReference>
<evidence type="ECO:0000256" key="4">
    <source>
        <dbReference type="ARBA" id="ARBA00022737"/>
    </source>
</evidence>
<dbReference type="PANTHER" id="PTHR19861:SF0">
    <property type="entry name" value="WD REPEAT-CONTAINING PROTEIN 82"/>
    <property type="match status" value="1"/>
</dbReference>
<reference evidence="6" key="1">
    <citation type="submission" date="2021-05" db="EMBL/GenBank/DDBJ databases">
        <title>Encephalitozoon hellem ATCC 50604 Complete Genome.</title>
        <authorList>
            <person name="Mascarenhas dos Santos A.C."/>
            <person name="Julian A.T."/>
            <person name="Pombert J.-F."/>
        </authorList>
    </citation>
    <scope>NUCLEOTIDE SEQUENCE</scope>
    <source>
        <strain evidence="6">ATCC 50604</strain>
    </source>
</reference>
<comment type="subcellular location">
    <subcellularLocation>
        <location evidence="1">Nucleus</location>
    </subcellularLocation>
</comment>
<name>A0A9Q9C9P8_ENCHE</name>
<keyword evidence="5" id="KW-0539">Nucleus</keyword>
<dbReference type="InterPro" id="IPR015943">
    <property type="entry name" value="WD40/YVTN_repeat-like_dom_sf"/>
</dbReference>
<sequence>MILTDEAFSEFKRSKPLGSGISPEEVEYSTDGLMISSTQGNVLRLYSSISGSLQNIIHLPTIQKYKFMYPNTIVHSASNSLYLLSVFDNKYVSTFADHKSQINALSVCPREDTIMSSSYDSTNYWDIRKKNPIYRISAPNSISCLSSSNEYAMLINGTLLKIYDKRNIKGPKSTSSLPEKRYKEMFYSPDGSFIVVSGEKSHLFLSPDGSTRNALNLERGGSGCITPDSKFFLCCEGSSVLVYHPKTRRRLHAFKTPGLDNVKVRFNPFYAQFASSSTLLSIWGIKEHSEQQSS</sequence>
<keyword evidence="4" id="KW-0677">Repeat</keyword>
<dbReference type="Proteomes" id="UP001059546">
    <property type="component" value="Chromosome IV"/>
</dbReference>
<dbReference type="InterPro" id="IPR037867">
    <property type="entry name" value="Swd2/WDR82"/>
</dbReference>
<dbReference type="PANTHER" id="PTHR19861">
    <property type="entry name" value="WD40 REPEAT PROTEIN SWD2"/>
    <property type="match status" value="1"/>
</dbReference>
<organism evidence="6 7">
    <name type="scientific">Encephalitozoon hellem</name>
    <name type="common">Microsporidian parasite</name>
    <dbReference type="NCBI Taxonomy" id="27973"/>
    <lineage>
        <taxon>Eukaryota</taxon>
        <taxon>Fungi</taxon>
        <taxon>Fungi incertae sedis</taxon>
        <taxon>Microsporidia</taxon>
        <taxon>Unikaryonidae</taxon>
        <taxon>Encephalitozoon</taxon>
    </lineage>
</organism>
<dbReference type="GO" id="GO:0048188">
    <property type="term" value="C:Set1C/COMPASS complex"/>
    <property type="evidence" value="ECO:0007669"/>
    <property type="project" value="TreeGrafter"/>
</dbReference>
<evidence type="ECO:0000256" key="3">
    <source>
        <dbReference type="ARBA" id="ARBA00022574"/>
    </source>
</evidence>